<comment type="pathway">
    <text evidence="4">Metabolic intermediate biosynthesis; chorismate biosynthesis; chorismate from D-erythrose 4-phosphate and phosphoenolpyruvate: step 2/7.</text>
</comment>
<accession>A0A381RBH8</accession>
<dbReference type="GO" id="GO:0009073">
    <property type="term" value="P:aromatic amino acid family biosynthetic process"/>
    <property type="evidence" value="ECO:0007669"/>
    <property type="project" value="UniProtKB-KW"/>
</dbReference>
<dbReference type="Pfam" id="PF24621">
    <property type="entry name" value="DHQS_C"/>
    <property type="match status" value="1"/>
</dbReference>
<keyword evidence="12" id="KW-0456">Lyase</keyword>
<dbReference type="InterPro" id="IPR030960">
    <property type="entry name" value="DHQS/DOIS_N"/>
</dbReference>
<dbReference type="NCBIfam" id="TIGR01357">
    <property type="entry name" value="aroB"/>
    <property type="match status" value="1"/>
</dbReference>
<keyword evidence="10" id="KW-0520">NAD</keyword>
<evidence type="ECO:0000256" key="10">
    <source>
        <dbReference type="ARBA" id="ARBA00023027"/>
    </source>
</evidence>
<evidence type="ECO:0000256" key="7">
    <source>
        <dbReference type="ARBA" id="ARBA00022723"/>
    </source>
</evidence>
<evidence type="ECO:0000259" key="13">
    <source>
        <dbReference type="Pfam" id="PF01761"/>
    </source>
</evidence>
<keyword evidence="6" id="KW-0028">Amino-acid biosynthesis</keyword>
<evidence type="ECO:0000256" key="8">
    <source>
        <dbReference type="ARBA" id="ARBA00022741"/>
    </source>
</evidence>
<evidence type="ECO:0000256" key="3">
    <source>
        <dbReference type="ARBA" id="ARBA00001947"/>
    </source>
</evidence>
<proteinExistence type="inferred from homology"/>
<dbReference type="AlphaFoldDB" id="A0A381RBH8"/>
<dbReference type="HAMAP" id="MF_00110">
    <property type="entry name" value="DHQ_synthase"/>
    <property type="match status" value="1"/>
</dbReference>
<dbReference type="GO" id="GO:0008652">
    <property type="term" value="P:amino acid biosynthetic process"/>
    <property type="evidence" value="ECO:0007669"/>
    <property type="project" value="UniProtKB-KW"/>
</dbReference>
<protein>
    <recommendedName>
        <fullName evidence="5">3-dehydroquinate synthase</fullName>
        <ecNumber evidence="5">4.2.3.4</ecNumber>
    </recommendedName>
</protein>
<sequence length="395" mass="42124">MTSARVLTSIVRRAKLLASYVGTKVPGWIPPNMTIKIDIGAPGESYPALIGAGLLEQLPVILDEYAPAYRYAVISDDRVSPLYARTVLERCKSSGKKAELYSFPAGEVSKTRKNWSKLTDGLLDAGYGRDTCIIAVGGGVTGDLAGFVAATFLRGVPLVQVPTTYLAMIDAAIGGKVGVDTRAGKNLVGAFHPPKCVIADPNVLATLPGNERSAGLVEAFKHGAILDAEYYDDLRADMDLLRSADPEAAKVAVAGSIRLKGEVVTQDELENGYRQILNFGHTLGHALEAASRYSLSHGAAVAAGMVMEAELGERLEVTESGTSKALSSGLEGLGLETIPQLEPEVVMSFLSSDKKTRLGRSRYVLLRRIGEVEDADGWSQEVPEPLVREIIGSLR</sequence>
<evidence type="ECO:0000256" key="11">
    <source>
        <dbReference type="ARBA" id="ARBA00023141"/>
    </source>
</evidence>
<gene>
    <name evidence="15" type="ORF">METZ01_LOCUS41428</name>
</gene>
<keyword evidence="11" id="KW-0057">Aromatic amino acid biosynthesis</keyword>
<reference evidence="15" key="1">
    <citation type="submission" date="2018-05" db="EMBL/GenBank/DDBJ databases">
        <authorList>
            <person name="Lanie J.A."/>
            <person name="Ng W.-L."/>
            <person name="Kazmierczak K.M."/>
            <person name="Andrzejewski T.M."/>
            <person name="Davidsen T.M."/>
            <person name="Wayne K.J."/>
            <person name="Tettelin H."/>
            <person name="Glass J.I."/>
            <person name="Rusch D."/>
            <person name="Podicherti R."/>
            <person name="Tsui H.-C.T."/>
            <person name="Winkler M.E."/>
        </authorList>
    </citation>
    <scope>NUCLEOTIDE SEQUENCE</scope>
</reference>
<dbReference type="EC" id="4.2.3.4" evidence="5"/>
<dbReference type="EMBL" id="UINC01001777">
    <property type="protein sequence ID" value="SUZ88574.1"/>
    <property type="molecule type" value="Genomic_DNA"/>
</dbReference>
<dbReference type="Gene3D" id="1.20.1090.10">
    <property type="entry name" value="Dehydroquinate synthase-like - alpha domain"/>
    <property type="match status" value="1"/>
</dbReference>
<dbReference type="GO" id="GO:0003856">
    <property type="term" value="F:3-dehydroquinate synthase activity"/>
    <property type="evidence" value="ECO:0007669"/>
    <property type="project" value="UniProtKB-EC"/>
</dbReference>
<dbReference type="InterPro" id="IPR050071">
    <property type="entry name" value="Dehydroquinate_synthase"/>
</dbReference>
<dbReference type="PANTHER" id="PTHR43622:SF7">
    <property type="entry name" value="3-DEHYDROQUINATE SYNTHASE, CHLOROPLASTIC"/>
    <property type="match status" value="1"/>
</dbReference>
<evidence type="ECO:0000256" key="9">
    <source>
        <dbReference type="ARBA" id="ARBA00022833"/>
    </source>
</evidence>
<evidence type="ECO:0000256" key="2">
    <source>
        <dbReference type="ARBA" id="ARBA00001911"/>
    </source>
</evidence>
<dbReference type="Pfam" id="PF01761">
    <property type="entry name" value="DHQ_synthase"/>
    <property type="match status" value="1"/>
</dbReference>
<comment type="cofactor">
    <cofactor evidence="2">
        <name>NAD(+)</name>
        <dbReference type="ChEBI" id="CHEBI:57540"/>
    </cofactor>
</comment>
<name>A0A381RBH8_9ZZZZ</name>
<comment type="catalytic activity">
    <reaction evidence="1">
        <text>7-phospho-2-dehydro-3-deoxy-D-arabino-heptonate = 3-dehydroquinate + phosphate</text>
        <dbReference type="Rhea" id="RHEA:21968"/>
        <dbReference type="ChEBI" id="CHEBI:32364"/>
        <dbReference type="ChEBI" id="CHEBI:43474"/>
        <dbReference type="ChEBI" id="CHEBI:58394"/>
        <dbReference type="EC" id="4.2.3.4"/>
    </reaction>
</comment>
<comment type="cofactor">
    <cofactor evidence="3">
        <name>Zn(2+)</name>
        <dbReference type="ChEBI" id="CHEBI:29105"/>
    </cofactor>
</comment>
<evidence type="ECO:0000256" key="1">
    <source>
        <dbReference type="ARBA" id="ARBA00001393"/>
    </source>
</evidence>
<dbReference type="GO" id="GO:0005737">
    <property type="term" value="C:cytoplasm"/>
    <property type="evidence" value="ECO:0007669"/>
    <property type="project" value="InterPro"/>
</dbReference>
<feature type="domain" description="3-dehydroquinate synthase N-terminal" evidence="13">
    <location>
        <begin position="102"/>
        <end position="211"/>
    </location>
</feature>
<dbReference type="CDD" id="cd08195">
    <property type="entry name" value="DHQS"/>
    <property type="match status" value="1"/>
</dbReference>
<keyword evidence="9" id="KW-0862">Zinc</keyword>
<dbReference type="InterPro" id="IPR016037">
    <property type="entry name" value="DHQ_synth_AroB"/>
</dbReference>
<feature type="domain" description="3-dehydroquinate synthase C-terminal" evidence="14">
    <location>
        <begin position="215"/>
        <end position="356"/>
    </location>
</feature>
<organism evidence="15">
    <name type="scientific">marine metagenome</name>
    <dbReference type="NCBI Taxonomy" id="408172"/>
    <lineage>
        <taxon>unclassified sequences</taxon>
        <taxon>metagenomes</taxon>
        <taxon>ecological metagenomes</taxon>
    </lineage>
</organism>
<dbReference type="PANTHER" id="PTHR43622">
    <property type="entry name" value="3-DEHYDROQUINATE SYNTHASE"/>
    <property type="match status" value="1"/>
</dbReference>
<evidence type="ECO:0000313" key="15">
    <source>
        <dbReference type="EMBL" id="SUZ88574.1"/>
    </source>
</evidence>
<evidence type="ECO:0000256" key="12">
    <source>
        <dbReference type="ARBA" id="ARBA00023239"/>
    </source>
</evidence>
<keyword evidence="7" id="KW-0479">Metal-binding</keyword>
<dbReference type="Gene3D" id="3.40.50.1970">
    <property type="match status" value="1"/>
</dbReference>
<dbReference type="FunFam" id="3.40.50.1970:FF:000007">
    <property type="entry name" value="Pentafunctional AROM polypeptide"/>
    <property type="match status" value="1"/>
</dbReference>
<dbReference type="SUPFAM" id="SSF56796">
    <property type="entry name" value="Dehydroquinate synthase-like"/>
    <property type="match status" value="1"/>
</dbReference>
<dbReference type="InterPro" id="IPR056179">
    <property type="entry name" value="DHQS_C"/>
</dbReference>
<evidence type="ECO:0000256" key="5">
    <source>
        <dbReference type="ARBA" id="ARBA00013031"/>
    </source>
</evidence>
<dbReference type="GO" id="GO:0046872">
    <property type="term" value="F:metal ion binding"/>
    <property type="evidence" value="ECO:0007669"/>
    <property type="project" value="UniProtKB-KW"/>
</dbReference>
<keyword evidence="8" id="KW-0547">Nucleotide-binding</keyword>
<evidence type="ECO:0000259" key="14">
    <source>
        <dbReference type="Pfam" id="PF24621"/>
    </source>
</evidence>
<evidence type="ECO:0000256" key="6">
    <source>
        <dbReference type="ARBA" id="ARBA00022605"/>
    </source>
</evidence>
<dbReference type="GO" id="GO:0000166">
    <property type="term" value="F:nucleotide binding"/>
    <property type="evidence" value="ECO:0007669"/>
    <property type="project" value="UniProtKB-KW"/>
</dbReference>
<evidence type="ECO:0000256" key="4">
    <source>
        <dbReference type="ARBA" id="ARBA00004661"/>
    </source>
</evidence>